<keyword evidence="3" id="KW-0808">Transferase</keyword>
<dbReference type="InterPro" id="IPR000863">
    <property type="entry name" value="Sulfotransferase_dom"/>
</dbReference>
<dbReference type="OrthoDB" id="411451at2759"/>
<reference evidence="3" key="1">
    <citation type="submission" date="2021-03" db="EMBL/GenBank/DDBJ databases">
        <authorList>
            <person name="Bekaert M."/>
        </authorList>
    </citation>
    <scope>NUCLEOTIDE SEQUENCE</scope>
</reference>
<sequence>MITCRLKLGCLASVIMFCGYIPLFAWIYMSKKYETNINVKTSVVHKQSRDKSVRSFQVFDSSFINVKDFRNTEYKFVHYSLPNISYPFNCTETLDLEPQSFPHKIQGPVEDILCMKRPRLLENYKNPCWIEDGHLRCLPYFHIFGVCKSGTTDLFRRLMIHHQIMPNKGLMKKETWFWSWKRYGEHSDGPISTLKNFTDLFDVLPQRLTYSYDLDMYYSHFVTGHGDPMDIWYPFDWTLIPQNNPTSEEPVYITPNLISHINPNIRLILVIRDPAERLYSHYLHKNLAINIYPSAKEFHEDVQHAVSTFANCTNRKSLRACLYDTVLYKRLRAPISSGFYSTFLRDWLKVFDKDQLMVIRTEDYEHNIAGTLMKVFKFLNLDNVGPYVLEKMACRELEYKSNYMSPIMNETRSLLETFYNDSQRDMVSLVEEYGIDLSLQPQDDMASKINCTRFMARKPLVSKLKRKKVKRYFISKKNATKYFRNKYIPR</sequence>
<dbReference type="InterPro" id="IPR052654">
    <property type="entry name" value="CS_Sulfotransferase"/>
</dbReference>
<keyword evidence="1" id="KW-0812">Transmembrane</keyword>
<keyword evidence="4" id="KW-1185">Reference proteome</keyword>
<evidence type="ECO:0000313" key="3">
    <source>
        <dbReference type="EMBL" id="CAG2205301.1"/>
    </source>
</evidence>
<proteinExistence type="predicted"/>
<feature type="domain" description="Sulfotransferase" evidence="2">
    <location>
        <begin position="259"/>
        <end position="382"/>
    </location>
</feature>
<dbReference type="InterPro" id="IPR027417">
    <property type="entry name" value="P-loop_NTPase"/>
</dbReference>
<dbReference type="SUPFAM" id="SSF52540">
    <property type="entry name" value="P-loop containing nucleoside triphosphate hydrolases"/>
    <property type="match status" value="1"/>
</dbReference>
<protein>
    <submittedName>
        <fullName evidence="3">CHST15</fullName>
        <ecNumber evidence="3">2.8.2.33</ecNumber>
    </submittedName>
</protein>
<dbReference type="PANTHER" id="PTHR15723">
    <property type="entry name" value="CARBOHYDRATE SULFOTRANSFERASE 15"/>
    <property type="match status" value="1"/>
</dbReference>
<organism evidence="3 4">
    <name type="scientific">Mytilus edulis</name>
    <name type="common">Blue mussel</name>
    <dbReference type="NCBI Taxonomy" id="6550"/>
    <lineage>
        <taxon>Eukaryota</taxon>
        <taxon>Metazoa</taxon>
        <taxon>Spiralia</taxon>
        <taxon>Lophotrochozoa</taxon>
        <taxon>Mollusca</taxon>
        <taxon>Bivalvia</taxon>
        <taxon>Autobranchia</taxon>
        <taxon>Pteriomorphia</taxon>
        <taxon>Mytilida</taxon>
        <taxon>Mytiloidea</taxon>
        <taxon>Mytilidae</taxon>
        <taxon>Mytilinae</taxon>
        <taxon>Mytilus</taxon>
    </lineage>
</organism>
<accession>A0A8S3R9I3</accession>
<dbReference type="GO" id="GO:0050659">
    <property type="term" value="F:N-acetylgalactosamine 4-sulfate 6-O-sulfotransferase activity"/>
    <property type="evidence" value="ECO:0007669"/>
    <property type="project" value="UniProtKB-EC"/>
</dbReference>
<dbReference type="EMBL" id="CAJPWZ010001022">
    <property type="protein sequence ID" value="CAG2205301.1"/>
    <property type="molecule type" value="Genomic_DNA"/>
</dbReference>
<dbReference type="GO" id="GO:0019319">
    <property type="term" value="P:hexose biosynthetic process"/>
    <property type="evidence" value="ECO:0007669"/>
    <property type="project" value="TreeGrafter"/>
</dbReference>
<dbReference type="Proteomes" id="UP000683360">
    <property type="component" value="Unassembled WGS sequence"/>
</dbReference>
<keyword evidence="1" id="KW-0472">Membrane</keyword>
<gene>
    <name evidence="3" type="ORF">MEDL_19843</name>
</gene>
<feature type="transmembrane region" description="Helical" evidence="1">
    <location>
        <begin position="9"/>
        <end position="29"/>
    </location>
</feature>
<dbReference type="Pfam" id="PF00685">
    <property type="entry name" value="Sulfotransfer_1"/>
    <property type="match status" value="1"/>
</dbReference>
<comment type="caution">
    <text evidence="3">The sequence shown here is derived from an EMBL/GenBank/DDBJ whole genome shotgun (WGS) entry which is preliminary data.</text>
</comment>
<dbReference type="PANTHER" id="PTHR15723:SF0">
    <property type="entry name" value="CARBOHYDRATE SULFOTRANSFERASE 15"/>
    <property type="match status" value="1"/>
</dbReference>
<evidence type="ECO:0000259" key="2">
    <source>
        <dbReference type="Pfam" id="PF00685"/>
    </source>
</evidence>
<evidence type="ECO:0000313" key="4">
    <source>
        <dbReference type="Proteomes" id="UP000683360"/>
    </source>
</evidence>
<dbReference type="EC" id="2.8.2.33" evidence="3"/>
<keyword evidence="1" id="KW-1133">Transmembrane helix</keyword>
<dbReference type="Gene3D" id="3.40.50.300">
    <property type="entry name" value="P-loop containing nucleotide triphosphate hydrolases"/>
    <property type="match status" value="1"/>
</dbReference>
<dbReference type="AlphaFoldDB" id="A0A8S3R9I3"/>
<name>A0A8S3R9I3_MYTED</name>
<evidence type="ECO:0000256" key="1">
    <source>
        <dbReference type="SAM" id="Phobius"/>
    </source>
</evidence>